<dbReference type="Proteomes" id="UP000029221">
    <property type="component" value="Unassembled WGS sequence"/>
</dbReference>
<keyword evidence="3" id="KW-1185">Reference proteome</keyword>
<dbReference type="eggNOG" id="ENOG503341M">
    <property type="taxonomic scope" value="Bacteria"/>
</dbReference>
<name>A0A090Q4R4_9FLAO</name>
<reference evidence="2" key="1">
    <citation type="journal article" date="2014" name="Genome Announc.">
        <title>Draft Genome Sequences of Marine Flavobacterium Nonlabens Strains NR17, NR24, NR27, NR32, NR33, and Ara13.</title>
        <authorList>
            <person name="Nakanishi M."/>
            <person name="Meirelles P."/>
            <person name="Suzuki R."/>
            <person name="Takatani N."/>
            <person name="Mino S."/>
            <person name="Suda W."/>
            <person name="Oshima K."/>
            <person name="Hattori M."/>
            <person name="Ohkuma M."/>
            <person name="Hosokawa M."/>
            <person name="Miyashita K."/>
            <person name="Thompson F.L."/>
            <person name="Niwa A."/>
            <person name="Sawabe T."/>
            <person name="Sawabe T."/>
        </authorList>
    </citation>
    <scope>NUCLEOTIDE SEQUENCE [LARGE SCALE GENOMIC DNA]</scope>
    <source>
        <strain evidence="2">JCM 19294</strain>
    </source>
</reference>
<feature type="transmembrane region" description="Helical" evidence="1">
    <location>
        <begin position="29"/>
        <end position="50"/>
    </location>
</feature>
<dbReference type="AlphaFoldDB" id="A0A090Q4R4"/>
<organism evidence="2 3">
    <name type="scientific">Nonlabens tegetincola</name>
    <dbReference type="NCBI Taxonomy" id="323273"/>
    <lineage>
        <taxon>Bacteria</taxon>
        <taxon>Pseudomonadati</taxon>
        <taxon>Bacteroidota</taxon>
        <taxon>Flavobacteriia</taxon>
        <taxon>Flavobacteriales</taxon>
        <taxon>Flavobacteriaceae</taxon>
        <taxon>Nonlabens</taxon>
    </lineage>
</organism>
<feature type="transmembrane region" description="Helical" evidence="1">
    <location>
        <begin position="5"/>
        <end position="23"/>
    </location>
</feature>
<keyword evidence="1" id="KW-0472">Membrane</keyword>
<sequence length="75" mass="8316">MYVSYAVGVAIAVAIYVLLWLAGYGSSPLIAFIAILVGLVLLFPYIGAVSKSIWAHFFFKYDRQIAKQVKNDSRT</sequence>
<keyword evidence="1" id="KW-1133">Transmembrane helix</keyword>
<evidence type="ECO:0000313" key="2">
    <source>
        <dbReference type="EMBL" id="GAK97965.1"/>
    </source>
</evidence>
<gene>
    <name evidence="2" type="ORF">JCM19294_1587</name>
</gene>
<proteinExistence type="predicted"/>
<protein>
    <submittedName>
        <fullName evidence="2">Uncharacterized protein</fullName>
    </submittedName>
</protein>
<keyword evidence="1" id="KW-0812">Transmembrane</keyword>
<dbReference type="EMBL" id="BBML01000008">
    <property type="protein sequence ID" value="GAK97965.1"/>
    <property type="molecule type" value="Genomic_DNA"/>
</dbReference>
<evidence type="ECO:0000313" key="3">
    <source>
        <dbReference type="Proteomes" id="UP000029221"/>
    </source>
</evidence>
<accession>A0A090Q4R4</accession>
<dbReference type="STRING" id="319236.BST91_01045"/>
<comment type="caution">
    <text evidence="2">The sequence shown here is derived from an EMBL/GenBank/DDBJ whole genome shotgun (WGS) entry which is preliminary data.</text>
</comment>
<evidence type="ECO:0000256" key="1">
    <source>
        <dbReference type="SAM" id="Phobius"/>
    </source>
</evidence>